<feature type="compositionally biased region" description="Basic and acidic residues" evidence="1">
    <location>
        <begin position="100"/>
        <end position="122"/>
    </location>
</feature>
<dbReference type="Proteomes" id="UP001295444">
    <property type="component" value="Chromosome 03"/>
</dbReference>
<proteinExistence type="predicted"/>
<dbReference type="EMBL" id="OW240914">
    <property type="protein sequence ID" value="CAH2274835.1"/>
    <property type="molecule type" value="Genomic_DNA"/>
</dbReference>
<feature type="region of interest" description="Disordered" evidence="1">
    <location>
        <begin position="1"/>
        <end position="34"/>
    </location>
</feature>
<feature type="compositionally biased region" description="Basic residues" evidence="1">
    <location>
        <begin position="127"/>
        <end position="142"/>
    </location>
</feature>
<dbReference type="AlphaFoldDB" id="A0AAD1VYL7"/>
<feature type="compositionally biased region" description="Polar residues" evidence="1">
    <location>
        <begin position="83"/>
        <end position="97"/>
    </location>
</feature>
<evidence type="ECO:0000313" key="3">
    <source>
        <dbReference type="Proteomes" id="UP001295444"/>
    </source>
</evidence>
<keyword evidence="3" id="KW-1185">Reference proteome</keyword>
<organism evidence="2 3">
    <name type="scientific">Pelobates cultripes</name>
    <name type="common">Western spadefoot toad</name>
    <dbReference type="NCBI Taxonomy" id="61616"/>
    <lineage>
        <taxon>Eukaryota</taxon>
        <taxon>Metazoa</taxon>
        <taxon>Chordata</taxon>
        <taxon>Craniata</taxon>
        <taxon>Vertebrata</taxon>
        <taxon>Euteleostomi</taxon>
        <taxon>Amphibia</taxon>
        <taxon>Batrachia</taxon>
        <taxon>Anura</taxon>
        <taxon>Pelobatoidea</taxon>
        <taxon>Pelobatidae</taxon>
        <taxon>Pelobates</taxon>
    </lineage>
</organism>
<sequence length="157" mass="17361">MDGFLHSQADMSGEAGGSNMAPAEQSPREPRGATLEGIGEEIRSMAAAMATKADLLVHTTFIQDALRAEIAGIRSEVTAHTGRIQSLEHSQETQATRLQGGDHSRKEHPGGEEEDRHRDQRNEGATTRRHQNKRSCRRPRRARLPDPRPHLGDLHLP</sequence>
<gene>
    <name evidence="2" type="ORF">PECUL_23A037686</name>
</gene>
<feature type="compositionally biased region" description="Basic and acidic residues" evidence="1">
    <location>
        <begin position="143"/>
        <end position="157"/>
    </location>
</feature>
<evidence type="ECO:0000313" key="2">
    <source>
        <dbReference type="EMBL" id="CAH2274835.1"/>
    </source>
</evidence>
<protein>
    <submittedName>
        <fullName evidence="2">Uncharacterized protein</fullName>
    </submittedName>
</protein>
<feature type="region of interest" description="Disordered" evidence="1">
    <location>
        <begin position="81"/>
        <end position="157"/>
    </location>
</feature>
<reference evidence="2" key="1">
    <citation type="submission" date="2022-03" db="EMBL/GenBank/DDBJ databases">
        <authorList>
            <person name="Alioto T."/>
            <person name="Alioto T."/>
            <person name="Gomez Garrido J."/>
        </authorList>
    </citation>
    <scope>NUCLEOTIDE SEQUENCE</scope>
</reference>
<accession>A0AAD1VYL7</accession>
<name>A0AAD1VYL7_PELCU</name>
<evidence type="ECO:0000256" key="1">
    <source>
        <dbReference type="SAM" id="MobiDB-lite"/>
    </source>
</evidence>